<feature type="transmembrane region" description="Helical" evidence="1">
    <location>
        <begin position="137"/>
        <end position="155"/>
    </location>
</feature>
<feature type="transmembrane region" description="Helical" evidence="1">
    <location>
        <begin position="57"/>
        <end position="78"/>
    </location>
</feature>
<accession>A0A7W6F117</accession>
<organism evidence="2 3">
    <name type="scientific">Brevundimonas mediterranea</name>
    <dbReference type="NCBI Taxonomy" id="74329"/>
    <lineage>
        <taxon>Bacteria</taxon>
        <taxon>Pseudomonadati</taxon>
        <taxon>Pseudomonadota</taxon>
        <taxon>Alphaproteobacteria</taxon>
        <taxon>Caulobacterales</taxon>
        <taxon>Caulobacteraceae</taxon>
        <taxon>Brevundimonas</taxon>
    </lineage>
</organism>
<proteinExistence type="predicted"/>
<dbReference type="PANTHER" id="PTHR37314:SF4">
    <property type="entry name" value="UPF0700 TRANSMEMBRANE PROTEIN YOAK"/>
    <property type="match status" value="1"/>
</dbReference>
<feature type="transmembrane region" description="Helical" evidence="1">
    <location>
        <begin position="167"/>
        <end position="185"/>
    </location>
</feature>
<gene>
    <name evidence="2" type="ORF">GGR11_002935</name>
</gene>
<evidence type="ECO:0000313" key="2">
    <source>
        <dbReference type="EMBL" id="MBB3873373.1"/>
    </source>
</evidence>
<feature type="transmembrane region" description="Helical" evidence="1">
    <location>
        <begin position="191"/>
        <end position="208"/>
    </location>
</feature>
<sequence>MRLLTPSDRWLALLLAGLAGYVDSLGFLHLGGVFVSFMSGNSTRFAASVAEGQWPAAAHLAAILGLFVLGSFAGALVAGGEDARSRSRVLMFEALLLTLAAAAAGAGLTPAAVGLMVMAMGAENSVFLRNGEVGVSLTYMTGTLVKLGQALAGAVKGGDRYAYKAYLTLWAGLSFGAVLGALTFGRLGLAALWPAAGFALLMALMVRLNRAA</sequence>
<dbReference type="Pfam" id="PF06912">
    <property type="entry name" value="DUF1275"/>
    <property type="match status" value="1"/>
</dbReference>
<protein>
    <submittedName>
        <fullName evidence="2">Uncharacterized membrane protein YoaK (UPF0700 family)</fullName>
    </submittedName>
</protein>
<dbReference type="PANTHER" id="PTHR37314">
    <property type="entry name" value="SLR0142 PROTEIN"/>
    <property type="match status" value="1"/>
</dbReference>
<dbReference type="InterPro" id="IPR010699">
    <property type="entry name" value="DUF1275"/>
</dbReference>
<keyword evidence="1" id="KW-1133">Transmembrane helix</keyword>
<dbReference type="RefSeq" id="WP_183198122.1">
    <property type="nucleotide sequence ID" value="NZ_JACIDA010000003.1"/>
</dbReference>
<name>A0A7W6F117_9CAUL</name>
<dbReference type="Proteomes" id="UP000532936">
    <property type="component" value="Unassembled WGS sequence"/>
</dbReference>
<keyword evidence="1" id="KW-0812">Transmembrane</keyword>
<reference evidence="2 3" key="1">
    <citation type="submission" date="2020-08" db="EMBL/GenBank/DDBJ databases">
        <title>Genomic Encyclopedia of Type Strains, Phase IV (KMG-IV): sequencing the most valuable type-strain genomes for metagenomic binning, comparative biology and taxonomic classification.</title>
        <authorList>
            <person name="Goeker M."/>
        </authorList>
    </citation>
    <scope>NUCLEOTIDE SEQUENCE [LARGE SCALE GENOMIC DNA]</scope>
    <source>
        <strain evidence="2 3">DSM 14878</strain>
    </source>
</reference>
<dbReference type="EMBL" id="JACIDA010000003">
    <property type="protein sequence ID" value="MBB3873373.1"/>
    <property type="molecule type" value="Genomic_DNA"/>
</dbReference>
<comment type="caution">
    <text evidence="2">The sequence shown here is derived from an EMBL/GenBank/DDBJ whole genome shotgun (WGS) entry which is preliminary data.</text>
</comment>
<keyword evidence="1" id="KW-0472">Membrane</keyword>
<feature type="transmembrane region" description="Helical" evidence="1">
    <location>
        <begin position="12"/>
        <end position="37"/>
    </location>
</feature>
<dbReference type="AlphaFoldDB" id="A0A7W6F117"/>
<evidence type="ECO:0000256" key="1">
    <source>
        <dbReference type="SAM" id="Phobius"/>
    </source>
</evidence>
<evidence type="ECO:0000313" key="3">
    <source>
        <dbReference type="Proteomes" id="UP000532936"/>
    </source>
</evidence>
<feature type="transmembrane region" description="Helical" evidence="1">
    <location>
        <begin position="90"/>
        <end position="117"/>
    </location>
</feature>